<sequence>MARNRLKKKRRKTKLKAENQLFSTPKGRLKRKNQVSDDLLSCLSTDAIKIILFEFKQDNGVPI</sequence>
<evidence type="ECO:0000313" key="2">
    <source>
        <dbReference type="Proteomes" id="UP000004473"/>
    </source>
</evidence>
<evidence type="ECO:0000313" key="1">
    <source>
        <dbReference type="EMBL" id="EIG23919.1"/>
    </source>
</evidence>
<protein>
    <submittedName>
        <fullName evidence="1">Uncharacterized protein</fullName>
    </submittedName>
</protein>
<dbReference type="EMBL" id="AJMT01000202">
    <property type="protein sequence ID" value="EIG23919.1"/>
    <property type="molecule type" value="Genomic_DNA"/>
</dbReference>
<dbReference type="Proteomes" id="UP000004473">
    <property type="component" value="Unassembled WGS sequence"/>
</dbReference>
<dbReference type="AlphaFoldDB" id="I2NDK8"/>
<gene>
    <name evidence="1" type="ORF">HMPREF1051_1460</name>
</gene>
<reference evidence="1 2" key="1">
    <citation type="submission" date="2012-04" db="EMBL/GenBank/DDBJ databases">
        <authorList>
            <person name="Harkins D.M."/>
            <person name="Madupu R."/>
            <person name="Durkin A.S."/>
            <person name="Torralba M."/>
            <person name="Methe B."/>
            <person name="Sutton G.G."/>
            <person name="Nelson K.E."/>
        </authorList>
    </citation>
    <scope>NUCLEOTIDE SEQUENCE [LARGE SCALE GENOMIC DNA]</scope>
    <source>
        <strain evidence="1 2">VK64</strain>
    </source>
</reference>
<accession>I2NDK8</accession>
<name>I2NDK8_NEISI</name>
<organism evidence="1 2">
    <name type="scientific">Neisseria sicca VK64</name>
    <dbReference type="NCBI Taxonomy" id="1095748"/>
    <lineage>
        <taxon>Bacteria</taxon>
        <taxon>Pseudomonadati</taxon>
        <taxon>Pseudomonadota</taxon>
        <taxon>Betaproteobacteria</taxon>
        <taxon>Neisseriales</taxon>
        <taxon>Neisseriaceae</taxon>
        <taxon>Neisseria</taxon>
    </lineage>
</organism>
<proteinExistence type="predicted"/>
<comment type="caution">
    <text evidence="1">The sequence shown here is derived from an EMBL/GenBank/DDBJ whole genome shotgun (WGS) entry which is preliminary data.</text>
</comment>